<dbReference type="AlphaFoldDB" id="A0A369AW27"/>
<evidence type="ECO:0000313" key="2">
    <source>
        <dbReference type="EMBL" id="RCX12548.1"/>
    </source>
</evidence>
<dbReference type="EMBL" id="QPJT01000021">
    <property type="protein sequence ID" value="RCX12548.1"/>
    <property type="molecule type" value="Genomic_DNA"/>
</dbReference>
<evidence type="ECO:0000313" key="3">
    <source>
        <dbReference type="Proteomes" id="UP000253034"/>
    </source>
</evidence>
<reference evidence="2 3" key="1">
    <citation type="submission" date="2018-07" db="EMBL/GenBank/DDBJ databases">
        <title>Genomic Encyclopedia of Type Strains, Phase IV (KMG-IV): sequencing the most valuable type-strain genomes for metagenomic binning, comparative biology and taxonomic classification.</title>
        <authorList>
            <person name="Goeker M."/>
        </authorList>
    </citation>
    <scope>NUCLEOTIDE SEQUENCE [LARGE SCALE GENOMIC DNA]</scope>
    <source>
        <strain evidence="2 3">DSM 27016</strain>
    </source>
</reference>
<keyword evidence="1" id="KW-0812">Transmembrane</keyword>
<feature type="transmembrane region" description="Helical" evidence="1">
    <location>
        <begin position="104"/>
        <end position="123"/>
    </location>
</feature>
<dbReference type="PANTHER" id="PTHR36832">
    <property type="entry name" value="SLR1174 PROTEIN-RELATED"/>
    <property type="match status" value="1"/>
</dbReference>
<evidence type="ECO:0000256" key="1">
    <source>
        <dbReference type="SAM" id="Phobius"/>
    </source>
</evidence>
<keyword evidence="3" id="KW-1185">Reference proteome</keyword>
<name>A0A369AW27_9FIRM</name>
<dbReference type="Proteomes" id="UP000253034">
    <property type="component" value="Unassembled WGS sequence"/>
</dbReference>
<proteinExistence type="predicted"/>
<keyword evidence="1" id="KW-0472">Membrane</keyword>
<sequence length="231" mass="26774">MIFVNISIWRAIYEEEETIGGVQFKMLITYIVLGFLLQSIFAMEEYLIENKVRSGLISSDFLKPISFRFYIFSYNMGTLVFKILMQLFPALIVSVALFGMLPPFSVSSAVYFLVSAMLAYLVLYNLNFIIWMSSFWFYWTFSLVTIKDAAIMIFSGALLPLWFMPQWIMDIIWFTPFDSIYFTPISLYLGQIPADETIMCLVRQIIWIVILFGIGQAMWRSANKKLVVQGG</sequence>
<accession>A0A369AW27</accession>
<protein>
    <submittedName>
        <fullName evidence="2">ABC-2 type transport system permease protein</fullName>
    </submittedName>
</protein>
<feature type="transmembrane region" description="Helical" evidence="1">
    <location>
        <begin position="69"/>
        <end position="98"/>
    </location>
</feature>
<dbReference type="Pfam" id="PF06182">
    <property type="entry name" value="ABC2_membrane_6"/>
    <property type="match status" value="1"/>
</dbReference>
<dbReference type="PANTHER" id="PTHR36832:SF1">
    <property type="entry name" value="SLR1174 PROTEIN"/>
    <property type="match status" value="1"/>
</dbReference>
<organism evidence="2 3">
    <name type="scientific">Anaerobacterium chartisolvens</name>
    <dbReference type="NCBI Taxonomy" id="1297424"/>
    <lineage>
        <taxon>Bacteria</taxon>
        <taxon>Bacillati</taxon>
        <taxon>Bacillota</taxon>
        <taxon>Clostridia</taxon>
        <taxon>Eubacteriales</taxon>
        <taxon>Oscillospiraceae</taxon>
        <taxon>Anaerobacterium</taxon>
    </lineage>
</organism>
<keyword evidence="1" id="KW-1133">Transmembrane helix</keyword>
<dbReference type="InterPro" id="IPR010390">
    <property type="entry name" value="ABC-2_transporter-like"/>
</dbReference>
<gene>
    <name evidence="2" type="ORF">DFR58_12152</name>
</gene>
<feature type="transmembrane region" description="Helical" evidence="1">
    <location>
        <begin position="171"/>
        <end position="189"/>
    </location>
</feature>
<feature type="transmembrane region" description="Helical" evidence="1">
    <location>
        <begin position="27"/>
        <end position="48"/>
    </location>
</feature>
<comment type="caution">
    <text evidence="2">The sequence shown here is derived from an EMBL/GenBank/DDBJ whole genome shotgun (WGS) entry which is preliminary data.</text>
</comment>
<feature type="transmembrane region" description="Helical" evidence="1">
    <location>
        <begin position="201"/>
        <end position="219"/>
    </location>
</feature>
<feature type="transmembrane region" description="Helical" evidence="1">
    <location>
        <begin position="135"/>
        <end position="159"/>
    </location>
</feature>